<dbReference type="SUPFAM" id="SSF55469">
    <property type="entry name" value="FMN-dependent nitroreductase-like"/>
    <property type="match status" value="1"/>
</dbReference>
<dbReference type="AlphaFoldDB" id="A0A0D1AJU8"/>
<accession>A0A0D1AJU8</accession>
<dbReference type="RefSeq" id="WP_003486695.1">
    <property type="nucleotide sequence ID" value="NZ_JXSU01000007.1"/>
</dbReference>
<sequence>MNTVLQTIKNRRSIRGYKSEQIKEEELQCILDAGIYAPSGCNHQSWHFTVIQNRELITTMSNVAKEKLKDSSNENFRNMGNNEKLDLTHGAPTLIVVSGKEGNYSPLVDCSAAIENMLIAAESLNIGSLWIGLISLAFENKEIMEKLNIPKGYKPYFGIALGYKNVSEAKAPKRNENVITYIR</sequence>
<evidence type="ECO:0000256" key="1">
    <source>
        <dbReference type="ARBA" id="ARBA00023027"/>
    </source>
</evidence>
<dbReference type="GO" id="GO:0046857">
    <property type="term" value="F:oxidoreductase activity, acting on other nitrogenous compounds as donors, with NAD or NADP as acceptor"/>
    <property type="evidence" value="ECO:0007669"/>
    <property type="project" value="TreeGrafter"/>
</dbReference>
<protein>
    <submittedName>
        <fullName evidence="3">Nitroreductase</fullName>
    </submittedName>
</protein>
<dbReference type="InterPro" id="IPR050627">
    <property type="entry name" value="Nitroreductase/BluB"/>
</dbReference>
<dbReference type="Gene3D" id="3.40.109.10">
    <property type="entry name" value="NADH Oxidase"/>
    <property type="match status" value="1"/>
</dbReference>
<dbReference type="HOGENOM" id="CLU_070764_7_0_9"/>
<dbReference type="InterPro" id="IPR029479">
    <property type="entry name" value="Nitroreductase"/>
</dbReference>
<evidence type="ECO:0000259" key="2">
    <source>
        <dbReference type="Pfam" id="PF00881"/>
    </source>
</evidence>
<dbReference type="PANTHER" id="PTHR23026:SF125">
    <property type="entry name" value="OXYGEN-INSENSITIVE NAD(P)H NITROREDUCTASE"/>
    <property type="match status" value="1"/>
</dbReference>
<evidence type="ECO:0000313" key="4">
    <source>
        <dbReference type="Proteomes" id="UP000032250"/>
    </source>
</evidence>
<dbReference type="GO" id="GO:0005829">
    <property type="term" value="C:cytosol"/>
    <property type="evidence" value="ECO:0007669"/>
    <property type="project" value="TreeGrafter"/>
</dbReference>
<dbReference type="OrthoDB" id="9783470at2"/>
<dbReference type="InterPro" id="IPR000415">
    <property type="entry name" value="Nitroreductase-like"/>
</dbReference>
<evidence type="ECO:0000313" key="3">
    <source>
        <dbReference type="EMBL" id="KIS23399.1"/>
    </source>
</evidence>
<dbReference type="EMBL" id="JXSU01000007">
    <property type="protein sequence ID" value="KIS23399.1"/>
    <property type="molecule type" value="Genomic_DNA"/>
</dbReference>
<reference evidence="3 4" key="1">
    <citation type="submission" date="2014-06" db="EMBL/GenBank/DDBJ databases">
        <title>Genome characterization of distinct group I Clostridium botulinum lineages.</title>
        <authorList>
            <person name="Giordani F."/>
            <person name="Anselmo A."/>
            <person name="Fillo S."/>
            <person name="Palozzi A.M."/>
            <person name="Fortunato A."/>
            <person name="Gentile B."/>
            <person name="Ciammaruconi A."/>
            <person name="Anniballi F."/>
            <person name="De Medici D."/>
            <person name="Lista F."/>
        </authorList>
    </citation>
    <scope>NUCLEOTIDE SEQUENCE [LARGE SCALE GENOMIC DNA]</scope>
    <source>
        <strain evidence="3 4">B2 450</strain>
    </source>
</reference>
<gene>
    <name evidence="3" type="ORF">N495_07285</name>
</gene>
<name>A0A0D1AJU8_CLOBO</name>
<dbReference type="GO" id="GO:0046256">
    <property type="term" value="P:2,4,6-trinitrotoluene catabolic process"/>
    <property type="evidence" value="ECO:0007669"/>
    <property type="project" value="TreeGrafter"/>
</dbReference>
<keyword evidence="1" id="KW-0520">NAD</keyword>
<dbReference type="PANTHER" id="PTHR23026">
    <property type="entry name" value="NADPH NITROREDUCTASE"/>
    <property type="match status" value="1"/>
</dbReference>
<dbReference type="Proteomes" id="UP000032250">
    <property type="component" value="Unassembled WGS sequence"/>
</dbReference>
<comment type="caution">
    <text evidence="3">The sequence shown here is derived from an EMBL/GenBank/DDBJ whole genome shotgun (WGS) entry which is preliminary data.</text>
</comment>
<dbReference type="PATRIC" id="fig|1379739.3.peg.1797"/>
<dbReference type="CDD" id="cd02136">
    <property type="entry name" value="PnbA_NfnB-like"/>
    <property type="match status" value="1"/>
</dbReference>
<dbReference type="Pfam" id="PF00881">
    <property type="entry name" value="Nitroreductase"/>
    <property type="match status" value="1"/>
</dbReference>
<feature type="domain" description="Nitroreductase" evidence="2">
    <location>
        <begin position="8"/>
        <end position="163"/>
    </location>
</feature>
<proteinExistence type="predicted"/>
<organism evidence="3 4">
    <name type="scientific">Clostridium botulinum B2 450</name>
    <dbReference type="NCBI Taxonomy" id="1379739"/>
    <lineage>
        <taxon>Bacteria</taxon>
        <taxon>Bacillati</taxon>
        <taxon>Bacillota</taxon>
        <taxon>Clostridia</taxon>
        <taxon>Eubacteriales</taxon>
        <taxon>Clostridiaceae</taxon>
        <taxon>Clostridium</taxon>
    </lineage>
</organism>